<evidence type="ECO:0000256" key="9">
    <source>
        <dbReference type="ARBA" id="ARBA00022989"/>
    </source>
</evidence>
<keyword evidence="9 13" id="KW-1133">Transmembrane helix</keyword>
<dbReference type="InterPro" id="IPR036257">
    <property type="entry name" value="Cyt_c_oxidase_su2_TM_sf"/>
</dbReference>
<keyword evidence="8" id="KW-0249">Electron transport</keyword>
<dbReference type="InterPro" id="IPR011759">
    <property type="entry name" value="Cyt_c_oxidase_su2_TM_dom"/>
</dbReference>
<evidence type="ECO:0000256" key="13">
    <source>
        <dbReference type="SAM" id="Phobius"/>
    </source>
</evidence>
<sequence length="342" mass="38750">MNKGNLAHATKLCLGLGVLIVLAGCSQSPVQDPFWFLHPNGPIARASIFYLVVDVLLLSVVIVPATALVIWTFWRYRRGGSGEYDPTYNHSIPIEVIVWGIPLLVVVVLSYFSYHGARDVAPYNPEVLNEIDDNGQAPLHIQVIATDWQWLFIYPDQHIAMSNRLVVPTNRKIALELTSVSVTNDFYVLKVVNQIYMMPGMRTKQHFLVERPGTYQGFSTEFSGPGFSWMNYKMLSVPPDVFDQWVRRARLSGNRMEWKQFKQFAKPTINTGNQWSLYSDIDNDLFTHVIHAVNDGTLKYTWPARFSEDMTSAEFERKFGTGDAQANPDGTTADAPQNTPDR</sequence>
<comment type="subcellular location">
    <subcellularLocation>
        <location evidence="1">Cell membrane</location>
        <topology evidence="1">Multi-pass membrane protein</topology>
    </subcellularLocation>
</comment>
<evidence type="ECO:0000256" key="5">
    <source>
        <dbReference type="ARBA" id="ARBA00022660"/>
    </source>
</evidence>
<dbReference type="Gene3D" id="2.60.40.420">
    <property type="entry name" value="Cupredoxins - blue copper proteins"/>
    <property type="match status" value="1"/>
</dbReference>
<protein>
    <submittedName>
        <fullName evidence="16">Cytochrome O ubiquinol oxidase</fullName>
    </submittedName>
</protein>
<dbReference type="InterPro" id="IPR002429">
    <property type="entry name" value="CcO_II-like_C"/>
</dbReference>
<dbReference type="PROSITE" id="PS51257">
    <property type="entry name" value="PROKAR_LIPOPROTEIN"/>
    <property type="match status" value="1"/>
</dbReference>
<dbReference type="PANTHER" id="PTHR22888:SF18">
    <property type="entry name" value="CYTOCHROME BO(3) UBIQUINOL OXIDASE SUBUNIT 2"/>
    <property type="match status" value="1"/>
</dbReference>
<accession>A0A423PHT5</accession>
<feature type="region of interest" description="Disordered" evidence="12">
    <location>
        <begin position="317"/>
        <end position="342"/>
    </location>
</feature>
<gene>
    <name evidence="16" type="ORF">SAJA_13400</name>
</gene>
<evidence type="ECO:0000313" key="16">
    <source>
        <dbReference type="EMBL" id="ROO25171.1"/>
    </source>
</evidence>
<feature type="transmembrane region" description="Helical" evidence="13">
    <location>
        <begin position="92"/>
        <end position="114"/>
    </location>
</feature>
<evidence type="ECO:0000256" key="10">
    <source>
        <dbReference type="ARBA" id="ARBA00023002"/>
    </source>
</evidence>
<dbReference type="InterPro" id="IPR045187">
    <property type="entry name" value="CcO_II"/>
</dbReference>
<feature type="compositionally biased region" description="Polar residues" evidence="12">
    <location>
        <begin position="328"/>
        <end position="342"/>
    </location>
</feature>
<dbReference type="PROSITE" id="PS50857">
    <property type="entry name" value="COX2_CUA"/>
    <property type="match status" value="1"/>
</dbReference>
<evidence type="ECO:0000256" key="11">
    <source>
        <dbReference type="ARBA" id="ARBA00023136"/>
    </source>
</evidence>
<reference evidence="16 17" key="1">
    <citation type="submission" date="2013-10" db="EMBL/GenBank/DDBJ databases">
        <title>Salinisphaera japonica YTM-1 Genome Sequencing.</title>
        <authorList>
            <person name="Lai Q."/>
            <person name="Li C."/>
            <person name="Shao Z."/>
        </authorList>
    </citation>
    <scope>NUCLEOTIDE SEQUENCE [LARGE SCALE GENOMIC DNA]</scope>
    <source>
        <strain evidence="16 17">YTM-1</strain>
    </source>
</reference>
<feature type="domain" description="Cytochrome oxidase subunit II copper A binding" evidence="14">
    <location>
        <begin position="136"/>
        <end position="248"/>
    </location>
</feature>
<keyword evidence="10" id="KW-0560">Oxidoreductase</keyword>
<dbReference type="PROSITE" id="PS50999">
    <property type="entry name" value="COX2_TM"/>
    <property type="match status" value="1"/>
</dbReference>
<dbReference type="AlphaFoldDB" id="A0A423PHT5"/>
<keyword evidence="17" id="KW-1185">Reference proteome</keyword>
<evidence type="ECO:0000259" key="15">
    <source>
        <dbReference type="PROSITE" id="PS50999"/>
    </source>
</evidence>
<dbReference type="SUPFAM" id="SSF81464">
    <property type="entry name" value="Cytochrome c oxidase subunit II-like, transmembrane region"/>
    <property type="match status" value="1"/>
</dbReference>
<dbReference type="RefSeq" id="WP_245963329.1">
    <property type="nucleotide sequence ID" value="NZ_AYKG01000054.1"/>
</dbReference>
<evidence type="ECO:0000256" key="3">
    <source>
        <dbReference type="ARBA" id="ARBA00022448"/>
    </source>
</evidence>
<dbReference type="GO" id="GO:0005886">
    <property type="term" value="C:plasma membrane"/>
    <property type="evidence" value="ECO:0007669"/>
    <property type="project" value="UniProtKB-SubCell"/>
</dbReference>
<dbReference type="GO" id="GO:0005507">
    <property type="term" value="F:copper ion binding"/>
    <property type="evidence" value="ECO:0007669"/>
    <property type="project" value="InterPro"/>
</dbReference>
<evidence type="ECO:0000256" key="6">
    <source>
        <dbReference type="ARBA" id="ARBA00022692"/>
    </source>
</evidence>
<dbReference type="SUPFAM" id="SSF49503">
    <property type="entry name" value="Cupredoxins"/>
    <property type="match status" value="1"/>
</dbReference>
<dbReference type="InterPro" id="IPR008972">
    <property type="entry name" value="Cupredoxin"/>
</dbReference>
<organism evidence="16 17">
    <name type="scientific">Salinisphaera japonica YTM-1</name>
    <dbReference type="NCBI Taxonomy" id="1209778"/>
    <lineage>
        <taxon>Bacteria</taxon>
        <taxon>Pseudomonadati</taxon>
        <taxon>Pseudomonadota</taxon>
        <taxon>Gammaproteobacteria</taxon>
        <taxon>Salinisphaerales</taxon>
        <taxon>Salinisphaeraceae</taxon>
        <taxon>Salinisphaera</taxon>
    </lineage>
</organism>
<dbReference type="PANTHER" id="PTHR22888">
    <property type="entry name" value="CYTOCHROME C OXIDASE, SUBUNIT II"/>
    <property type="match status" value="1"/>
</dbReference>
<feature type="domain" description="Cytochrome oxidase subunit II transmembrane region profile" evidence="15">
    <location>
        <begin position="28"/>
        <end position="124"/>
    </location>
</feature>
<dbReference type="Proteomes" id="UP000285310">
    <property type="component" value="Unassembled WGS sequence"/>
</dbReference>
<dbReference type="Gene3D" id="1.10.287.90">
    <property type="match status" value="1"/>
</dbReference>
<dbReference type="GO" id="GO:0004129">
    <property type="term" value="F:cytochrome-c oxidase activity"/>
    <property type="evidence" value="ECO:0007669"/>
    <property type="project" value="InterPro"/>
</dbReference>
<dbReference type="GO" id="GO:0042773">
    <property type="term" value="P:ATP synthesis coupled electron transport"/>
    <property type="evidence" value="ECO:0007669"/>
    <property type="project" value="TreeGrafter"/>
</dbReference>
<proteinExistence type="inferred from homology"/>
<evidence type="ECO:0000256" key="8">
    <source>
        <dbReference type="ARBA" id="ARBA00022982"/>
    </source>
</evidence>
<keyword evidence="3" id="KW-0813">Transport</keyword>
<evidence type="ECO:0000256" key="2">
    <source>
        <dbReference type="ARBA" id="ARBA00007866"/>
    </source>
</evidence>
<keyword evidence="4" id="KW-1003">Cell membrane</keyword>
<comment type="caution">
    <text evidence="16">The sequence shown here is derived from an EMBL/GenBank/DDBJ whole genome shotgun (WGS) entry which is preliminary data.</text>
</comment>
<evidence type="ECO:0000256" key="4">
    <source>
        <dbReference type="ARBA" id="ARBA00022475"/>
    </source>
</evidence>
<evidence type="ECO:0000256" key="12">
    <source>
        <dbReference type="SAM" id="MobiDB-lite"/>
    </source>
</evidence>
<dbReference type="Pfam" id="PF00116">
    <property type="entry name" value="COX2"/>
    <property type="match status" value="1"/>
</dbReference>
<evidence type="ECO:0000259" key="14">
    <source>
        <dbReference type="PROSITE" id="PS50857"/>
    </source>
</evidence>
<comment type="similarity">
    <text evidence="2">Belongs to the cytochrome c oxidase subunit 2 family.</text>
</comment>
<keyword evidence="5" id="KW-0679">Respiratory chain</keyword>
<dbReference type="InterPro" id="IPR034227">
    <property type="entry name" value="CuRO_UO_II"/>
</dbReference>
<dbReference type="GO" id="GO:0016491">
    <property type="term" value="F:oxidoreductase activity"/>
    <property type="evidence" value="ECO:0007669"/>
    <property type="project" value="UniProtKB-KW"/>
</dbReference>
<keyword evidence="11 13" id="KW-0472">Membrane</keyword>
<evidence type="ECO:0000313" key="17">
    <source>
        <dbReference type="Proteomes" id="UP000285310"/>
    </source>
</evidence>
<dbReference type="EMBL" id="AYKG01000054">
    <property type="protein sequence ID" value="ROO25171.1"/>
    <property type="molecule type" value="Genomic_DNA"/>
</dbReference>
<feature type="transmembrane region" description="Helical" evidence="13">
    <location>
        <begin position="43"/>
        <end position="71"/>
    </location>
</feature>
<dbReference type="InParanoid" id="A0A423PHT5"/>
<keyword evidence="6 13" id="KW-0812">Transmembrane</keyword>
<evidence type="ECO:0000256" key="7">
    <source>
        <dbReference type="ARBA" id="ARBA00022729"/>
    </source>
</evidence>
<keyword evidence="7" id="KW-0732">Signal</keyword>
<dbReference type="CDD" id="cd04212">
    <property type="entry name" value="CuRO_UO_II"/>
    <property type="match status" value="1"/>
</dbReference>
<evidence type="ECO:0000256" key="1">
    <source>
        <dbReference type="ARBA" id="ARBA00004651"/>
    </source>
</evidence>
<name>A0A423PHT5_9GAMM</name>